<dbReference type="GO" id="GO:0016020">
    <property type="term" value="C:membrane"/>
    <property type="evidence" value="ECO:0007669"/>
    <property type="project" value="UniProtKB-UniRule"/>
</dbReference>
<gene>
    <name evidence="4" type="ORF">ADL15_24655</name>
</gene>
<keyword evidence="5" id="KW-1185">Reference proteome</keyword>
<keyword evidence="1" id="KW-0812">Transmembrane</keyword>
<evidence type="ECO:0000259" key="3">
    <source>
        <dbReference type="PROSITE" id="PS50924"/>
    </source>
</evidence>
<dbReference type="OrthoDB" id="3763366at2"/>
<accession>A0A101JQD9</accession>
<dbReference type="RefSeq" id="WP_067695820.1">
    <property type="nucleotide sequence ID" value="NZ_LLZH01000246.1"/>
</dbReference>
<dbReference type="InterPro" id="IPR005330">
    <property type="entry name" value="MHYT_dom"/>
</dbReference>
<feature type="transmembrane region" description="Helical" evidence="1">
    <location>
        <begin position="12"/>
        <end position="32"/>
    </location>
</feature>
<dbReference type="EMBL" id="LLZH01000246">
    <property type="protein sequence ID" value="KUL30516.1"/>
    <property type="molecule type" value="Genomic_DNA"/>
</dbReference>
<dbReference type="Proteomes" id="UP000053244">
    <property type="component" value="Unassembled WGS sequence"/>
</dbReference>
<keyword evidence="1" id="KW-0472">Membrane</keyword>
<name>A0A101JQD9_9ACTN</name>
<reference evidence="4 5" key="1">
    <citation type="submission" date="2015-10" db="EMBL/GenBank/DDBJ databases">
        <authorList>
            <person name="Gilbert D.G."/>
        </authorList>
    </citation>
    <scope>NUCLEOTIDE SEQUENCE [LARGE SCALE GENOMIC DNA]</scope>
    <source>
        <strain evidence="4 5">NRRL B-16712</strain>
    </source>
</reference>
<comment type="caution">
    <text evidence="4">The sequence shown here is derived from an EMBL/GenBank/DDBJ whole genome shotgun (WGS) entry which is preliminary data.</text>
</comment>
<evidence type="ECO:0000313" key="5">
    <source>
        <dbReference type="Proteomes" id="UP000053244"/>
    </source>
</evidence>
<feature type="transmembrane region" description="Helical" evidence="1">
    <location>
        <begin position="83"/>
        <end position="103"/>
    </location>
</feature>
<feature type="transmembrane region" description="Helical" evidence="1">
    <location>
        <begin position="148"/>
        <end position="168"/>
    </location>
</feature>
<dbReference type="PANTHER" id="PTHR35152:SF1">
    <property type="entry name" value="DOMAIN SIGNALLING PROTEIN, PUTATIVE (AFU_ORTHOLOGUE AFUA_5G11310)-RELATED"/>
    <property type="match status" value="1"/>
</dbReference>
<feature type="compositionally biased region" description="Low complexity" evidence="2">
    <location>
        <begin position="286"/>
        <end position="303"/>
    </location>
</feature>
<dbReference type="GO" id="GO:0016301">
    <property type="term" value="F:kinase activity"/>
    <property type="evidence" value="ECO:0007669"/>
    <property type="project" value="UniProtKB-KW"/>
</dbReference>
<evidence type="ECO:0000256" key="2">
    <source>
        <dbReference type="SAM" id="MobiDB-lite"/>
    </source>
</evidence>
<dbReference type="PANTHER" id="PTHR35152">
    <property type="entry name" value="DOMAIN SIGNALLING PROTEIN, PUTATIVE (AFU_ORTHOLOGUE AFUA_5G11310)-RELATED"/>
    <property type="match status" value="1"/>
</dbReference>
<feature type="transmembrane region" description="Helical" evidence="1">
    <location>
        <begin position="180"/>
        <end position="198"/>
    </location>
</feature>
<keyword evidence="4" id="KW-0418">Kinase</keyword>
<organism evidence="4 5">
    <name type="scientific">Actinoplanes awajinensis subsp. mycoplanecinus</name>
    <dbReference type="NCBI Taxonomy" id="135947"/>
    <lineage>
        <taxon>Bacteria</taxon>
        <taxon>Bacillati</taxon>
        <taxon>Actinomycetota</taxon>
        <taxon>Actinomycetes</taxon>
        <taxon>Micromonosporales</taxon>
        <taxon>Micromonosporaceae</taxon>
        <taxon>Actinoplanes</taxon>
    </lineage>
</organism>
<feature type="domain" description="MHYT" evidence="3">
    <location>
        <begin position="10"/>
        <end position="201"/>
    </location>
</feature>
<feature type="transmembrane region" description="Helical" evidence="1">
    <location>
        <begin position="115"/>
        <end position="133"/>
    </location>
</feature>
<evidence type="ECO:0000313" key="4">
    <source>
        <dbReference type="EMBL" id="KUL30516.1"/>
    </source>
</evidence>
<proteinExistence type="predicted"/>
<sequence>MAAHVHHFTYGAFNPVAATLLAYLGSFAGLLCTERARNAHSRSRRNRWLVIAAFAIGGGGIWLMHFAAMLGFDVPDSPVRYDLPVTLLSLLFSVVTVGIGLMVVGHGAPSPAKTVAAGVLTGGGVLAMHYTGMEGMRLSAVVHYDPTLVGASALIAIVACTTALWFTVSVRGLGRVAGAAAVMAIAVCGMHYTGMAAMSVRMDPAIVPVQSGIRPLTMIVPITLITAATIVGVALSALQAMTEEEFTDGAGTPKRGVHAEPAQPWALRQGSIGAIRMSPAARAVATGRAAGAGRPSPAPRTATGSATFEPVVANVPTVTPIPPLIPREPFAEPGGPMGPVAGPATSGT</sequence>
<dbReference type="Pfam" id="PF03707">
    <property type="entry name" value="MHYT"/>
    <property type="match status" value="3"/>
</dbReference>
<feature type="compositionally biased region" description="Low complexity" evidence="2">
    <location>
        <begin position="331"/>
        <end position="348"/>
    </location>
</feature>
<feature type="transmembrane region" description="Helical" evidence="1">
    <location>
        <begin position="218"/>
        <end position="238"/>
    </location>
</feature>
<protein>
    <submittedName>
        <fullName evidence="4">Histidine kinase</fullName>
    </submittedName>
</protein>
<feature type="region of interest" description="Disordered" evidence="2">
    <location>
        <begin position="327"/>
        <end position="348"/>
    </location>
</feature>
<feature type="region of interest" description="Disordered" evidence="2">
    <location>
        <begin position="286"/>
        <end position="308"/>
    </location>
</feature>
<keyword evidence="1" id="KW-1133">Transmembrane helix</keyword>
<dbReference type="AlphaFoldDB" id="A0A101JQD9"/>
<feature type="transmembrane region" description="Helical" evidence="1">
    <location>
        <begin position="48"/>
        <end position="71"/>
    </location>
</feature>
<keyword evidence="4" id="KW-0808">Transferase</keyword>
<dbReference type="PROSITE" id="PS50924">
    <property type="entry name" value="MHYT"/>
    <property type="match status" value="1"/>
</dbReference>
<evidence type="ECO:0000256" key="1">
    <source>
        <dbReference type="PROSITE-ProRule" id="PRU00244"/>
    </source>
</evidence>